<dbReference type="Pfam" id="PF10520">
    <property type="entry name" value="Lipid_desat"/>
    <property type="match status" value="1"/>
</dbReference>
<dbReference type="InterPro" id="IPR052601">
    <property type="entry name" value="Plasmalogen_desaturase"/>
</dbReference>
<sequence>MEHSLYEDDSNAKTQLPSEVGKQPRWGPRHRGAQELAKLYSPGKRLQELICVVACCTLFIIAGMLMARHIRADASLMLAAVAGVLTADFASGVFHKWSHTYFGLPLWVVWLQEWHIVLPRRHHRIHHVAPHETYFCITTGWLNWPLEKLRFWSILET</sequence>
<protein>
    <submittedName>
        <fullName evidence="9">Putative ubiquitin-conjugating enzyme</fullName>
    </submittedName>
</protein>
<keyword evidence="4 7" id="KW-1133">Transmembrane helix</keyword>
<feature type="non-terminal residue" evidence="9">
    <location>
        <position position="157"/>
    </location>
</feature>
<feature type="domain" description="Lipid desaturase" evidence="8">
    <location>
        <begin position="54"/>
        <end position="156"/>
    </location>
</feature>
<dbReference type="PANTHER" id="PTHR48177">
    <property type="entry name" value="TRANSMEMBRANE PROTEIN 189"/>
    <property type="match status" value="1"/>
</dbReference>
<feature type="transmembrane region" description="Helical" evidence="7">
    <location>
        <begin position="46"/>
        <end position="67"/>
    </location>
</feature>
<keyword evidence="3 7" id="KW-0812">Transmembrane</keyword>
<comment type="similarity">
    <text evidence="2">Belongs to the fatty acid desaturase CarF family.</text>
</comment>
<evidence type="ECO:0000313" key="10">
    <source>
        <dbReference type="Proteomes" id="UP000037510"/>
    </source>
</evidence>
<dbReference type="Proteomes" id="UP000037510">
    <property type="component" value="Unassembled WGS sequence"/>
</dbReference>
<evidence type="ECO:0000256" key="5">
    <source>
        <dbReference type="ARBA" id="ARBA00023136"/>
    </source>
</evidence>
<name>A0A0L7LL16_OPEBR</name>
<evidence type="ECO:0000313" key="9">
    <source>
        <dbReference type="EMBL" id="KOB76054.1"/>
    </source>
</evidence>
<comment type="caution">
    <text evidence="9">The sequence shown here is derived from an EMBL/GenBank/DDBJ whole genome shotgun (WGS) entry which is preliminary data.</text>
</comment>
<accession>A0A0L7LL16</accession>
<dbReference type="GO" id="GO:0006631">
    <property type="term" value="P:fatty acid metabolic process"/>
    <property type="evidence" value="ECO:0007669"/>
    <property type="project" value="UniProtKB-UniPathway"/>
</dbReference>
<dbReference type="UniPathway" id="UPA00199"/>
<reference evidence="9 10" key="1">
    <citation type="journal article" date="2015" name="Genome Biol. Evol.">
        <title>The genome of winter moth (Operophtera brumata) provides a genomic perspective on sexual dimorphism and phenology.</title>
        <authorList>
            <person name="Derks M.F."/>
            <person name="Smit S."/>
            <person name="Salis L."/>
            <person name="Schijlen E."/>
            <person name="Bossers A."/>
            <person name="Mateman C."/>
            <person name="Pijl A.S."/>
            <person name="de Ridder D."/>
            <person name="Groenen M.A."/>
            <person name="Visser M.E."/>
            <person name="Megens H.J."/>
        </authorList>
    </citation>
    <scope>NUCLEOTIDE SEQUENCE [LARGE SCALE GENOMIC DNA]</scope>
    <source>
        <strain evidence="9">WM2013NL</strain>
        <tissue evidence="9">Head and thorax</tissue>
    </source>
</reference>
<dbReference type="PANTHER" id="PTHR48177:SF1">
    <property type="entry name" value="PLASMANYLETHANOLAMINE DESATURASE 1"/>
    <property type="match status" value="1"/>
</dbReference>
<dbReference type="STRING" id="104452.A0A0L7LL16"/>
<keyword evidence="10" id="KW-1185">Reference proteome</keyword>
<dbReference type="InterPro" id="IPR019547">
    <property type="entry name" value="Lipid_desat"/>
</dbReference>
<proteinExistence type="inferred from homology"/>
<evidence type="ECO:0000256" key="7">
    <source>
        <dbReference type="SAM" id="Phobius"/>
    </source>
</evidence>
<evidence type="ECO:0000259" key="8">
    <source>
        <dbReference type="Pfam" id="PF10520"/>
    </source>
</evidence>
<feature type="region of interest" description="Disordered" evidence="6">
    <location>
        <begin position="1"/>
        <end position="29"/>
    </location>
</feature>
<dbReference type="AlphaFoldDB" id="A0A0L7LL16"/>
<evidence type="ECO:0000256" key="1">
    <source>
        <dbReference type="ARBA" id="ARBA00004141"/>
    </source>
</evidence>
<comment type="subcellular location">
    <subcellularLocation>
        <location evidence="1">Membrane</location>
        <topology evidence="1">Multi-pass membrane protein</topology>
    </subcellularLocation>
</comment>
<dbReference type="EMBL" id="JTDY01000738">
    <property type="protein sequence ID" value="KOB76054.1"/>
    <property type="molecule type" value="Genomic_DNA"/>
</dbReference>
<dbReference type="GO" id="GO:0016020">
    <property type="term" value="C:membrane"/>
    <property type="evidence" value="ECO:0007669"/>
    <property type="project" value="UniProtKB-SubCell"/>
</dbReference>
<evidence type="ECO:0000256" key="6">
    <source>
        <dbReference type="SAM" id="MobiDB-lite"/>
    </source>
</evidence>
<organism evidence="9 10">
    <name type="scientific">Operophtera brumata</name>
    <name type="common">Winter moth</name>
    <name type="synonym">Phalaena brumata</name>
    <dbReference type="NCBI Taxonomy" id="104452"/>
    <lineage>
        <taxon>Eukaryota</taxon>
        <taxon>Metazoa</taxon>
        <taxon>Ecdysozoa</taxon>
        <taxon>Arthropoda</taxon>
        <taxon>Hexapoda</taxon>
        <taxon>Insecta</taxon>
        <taxon>Pterygota</taxon>
        <taxon>Neoptera</taxon>
        <taxon>Endopterygota</taxon>
        <taxon>Lepidoptera</taxon>
        <taxon>Glossata</taxon>
        <taxon>Ditrysia</taxon>
        <taxon>Geometroidea</taxon>
        <taxon>Geometridae</taxon>
        <taxon>Larentiinae</taxon>
        <taxon>Operophtera</taxon>
    </lineage>
</organism>
<evidence type="ECO:0000256" key="4">
    <source>
        <dbReference type="ARBA" id="ARBA00022989"/>
    </source>
</evidence>
<evidence type="ECO:0000256" key="2">
    <source>
        <dbReference type="ARBA" id="ARBA00007620"/>
    </source>
</evidence>
<keyword evidence="5 7" id="KW-0472">Membrane</keyword>
<dbReference type="GO" id="GO:0016491">
    <property type="term" value="F:oxidoreductase activity"/>
    <property type="evidence" value="ECO:0007669"/>
    <property type="project" value="TreeGrafter"/>
</dbReference>
<gene>
    <name evidence="9" type="ORF">OBRU01_06785</name>
</gene>
<evidence type="ECO:0000256" key="3">
    <source>
        <dbReference type="ARBA" id="ARBA00022692"/>
    </source>
</evidence>